<gene>
    <name evidence="1" type="ORF">QNH39_18820</name>
</gene>
<evidence type="ECO:0008006" key="3">
    <source>
        <dbReference type="Google" id="ProtNLM"/>
    </source>
</evidence>
<sequence>MAKKENFINWLNTSTNLSSNTTGKYSGAINTISDELGRYGLLEGSLYNITDPVIIESKSRKYLSIPEFIEKDIRGNKMYSNALRYYNLFAKYLLDNEFQAELFKEEQEFEKYLTENPADISKANIEDKPKDKPNYRSVNNKKVWSRNPKTASEAVADADYLCEFDNQHKHFISKFNGKNYVEAHHLIPMQYQEQFENSLDIHANIVSICLVCHKKIHFGLFEDKKEILAKLFNSRRERLIKAGIKISLAELYSFYQD</sequence>
<reference evidence="1" key="1">
    <citation type="submission" date="2023-05" db="EMBL/GenBank/DDBJ databases">
        <title>Comparative genomics of Bacillaceae isolates and their secondary metabolite potential.</title>
        <authorList>
            <person name="Song L."/>
            <person name="Nielsen L.J."/>
            <person name="Mohite O."/>
            <person name="Xu X."/>
            <person name="Weber T."/>
            <person name="Kovacs A.T."/>
        </authorList>
    </citation>
    <scope>NUCLEOTIDE SEQUENCE</scope>
    <source>
        <strain evidence="1">XLM17</strain>
    </source>
</reference>
<evidence type="ECO:0000313" key="1">
    <source>
        <dbReference type="EMBL" id="WHY84689.1"/>
    </source>
</evidence>
<dbReference type="KEGG" id="nnv:QNH39_18820"/>
<dbReference type="Proteomes" id="UP001178288">
    <property type="component" value="Chromosome"/>
</dbReference>
<name>A0AA95S9V4_9BACI</name>
<dbReference type="RefSeq" id="WP_066147703.1">
    <property type="nucleotide sequence ID" value="NZ_CP126114.1"/>
</dbReference>
<protein>
    <recommendedName>
        <fullName evidence="3">HNH endonuclease</fullName>
    </recommendedName>
</protein>
<keyword evidence="2" id="KW-1185">Reference proteome</keyword>
<accession>A0AA95S9V4</accession>
<organism evidence="1 2">
    <name type="scientific">Neobacillus novalis</name>
    <dbReference type="NCBI Taxonomy" id="220687"/>
    <lineage>
        <taxon>Bacteria</taxon>
        <taxon>Bacillati</taxon>
        <taxon>Bacillota</taxon>
        <taxon>Bacilli</taxon>
        <taxon>Bacillales</taxon>
        <taxon>Bacillaceae</taxon>
        <taxon>Neobacillus</taxon>
    </lineage>
</organism>
<evidence type="ECO:0000313" key="2">
    <source>
        <dbReference type="Proteomes" id="UP001178288"/>
    </source>
</evidence>
<dbReference type="EMBL" id="CP126114">
    <property type="protein sequence ID" value="WHY84689.1"/>
    <property type="molecule type" value="Genomic_DNA"/>
</dbReference>
<proteinExistence type="predicted"/>
<dbReference type="AlphaFoldDB" id="A0AA95S9V4"/>